<keyword evidence="2" id="KW-1133">Transmembrane helix</keyword>
<dbReference type="Proteomes" id="UP001140094">
    <property type="component" value="Unassembled WGS sequence"/>
</dbReference>
<keyword evidence="4" id="KW-1185">Reference proteome</keyword>
<dbReference type="EMBL" id="JANBUO010000861">
    <property type="protein sequence ID" value="KAJ2801156.1"/>
    <property type="molecule type" value="Genomic_DNA"/>
</dbReference>
<evidence type="ECO:0000313" key="4">
    <source>
        <dbReference type="Proteomes" id="UP001140094"/>
    </source>
</evidence>
<evidence type="ECO:0000313" key="3">
    <source>
        <dbReference type="EMBL" id="KAJ2801156.1"/>
    </source>
</evidence>
<evidence type="ECO:0008006" key="5">
    <source>
        <dbReference type="Google" id="ProtNLM"/>
    </source>
</evidence>
<feature type="region of interest" description="Disordered" evidence="1">
    <location>
        <begin position="1"/>
        <end position="45"/>
    </location>
</feature>
<gene>
    <name evidence="3" type="ORF">H4R20_003790</name>
</gene>
<evidence type="ECO:0000256" key="1">
    <source>
        <dbReference type="SAM" id="MobiDB-lite"/>
    </source>
</evidence>
<accession>A0A9W8HYV7</accession>
<dbReference type="AlphaFoldDB" id="A0A9W8HYV7"/>
<comment type="caution">
    <text evidence="3">The sequence shown here is derived from an EMBL/GenBank/DDBJ whole genome shotgun (WGS) entry which is preliminary data.</text>
</comment>
<feature type="non-terminal residue" evidence="3">
    <location>
        <position position="463"/>
    </location>
</feature>
<keyword evidence="2" id="KW-0812">Transmembrane</keyword>
<keyword evidence="2" id="KW-0472">Membrane</keyword>
<feature type="transmembrane region" description="Helical" evidence="2">
    <location>
        <begin position="122"/>
        <end position="147"/>
    </location>
</feature>
<proteinExistence type="predicted"/>
<protein>
    <recommendedName>
        <fullName evidence="5">Adhesin domain-containing protein</fullName>
    </recommendedName>
</protein>
<organism evidence="3 4">
    <name type="scientific">Coemansia guatemalensis</name>
    <dbReference type="NCBI Taxonomy" id="2761395"/>
    <lineage>
        <taxon>Eukaryota</taxon>
        <taxon>Fungi</taxon>
        <taxon>Fungi incertae sedis</taxon>
        <taxon>Zoopagomycota</taxon>
        <taxon>Kickxellomycotina</taxon>
        <taxon>Kickxellomycetes</taxon>
        <taxon>Kickxellales</taxon>
        <taxon>Kickxellaceae</taxon>
        <taxon>Coemansia</taxon>
    </lineage>
</organism>
<evidence type="ECO:0000256" key="2">
    <source>
        <dbReference type="SAM" id="Phobius"/>
    </source>
</evidence>
<feature type="compositionally biased region" description="Polar residues" evidence="1">
    <location>
        <begin position="1"/>
        <end position="19"/>
    </location>
</feature>
<reference evidence="3" key="1">
    <citation type="submission" date="2022-07" db="EMBL/GenBank/DDBJ databases">
        <title>Phylogenomic reconstructions and comparative analyses of Kickxellomycotina fungi.</title>
        <authorList>
            <person name="Reynolds N.K."/>
            <person name="Stajich J.E."/>
            <person name="Barry K."/>
            <person name="Grigoriev I.V."/>
            <person name="Crous P."/>
            <person name="Smith M.E."/>
        </authorList>
    </citation>
    <scope>NUCLEOTIDE SEQUENCE</scope>
    <source>
        <strain evidence="3">NRRL 1565</strain>
    </source>
</reference>
<sequence>MQQGSRNQQHGRNARSNGNGRKRPAEPEQFPPLTEEANPPPYVIADDSGQILAATGSSSNPNPVSANSAEYYHPASFPGYTVVQIANGDESEALLRRSTTNTAFNGARHERRRQHRRRGEVSCIRCCTAVSGCFCFFLGALIVWGFLSSVLYVVRHALPGSWDWQCHGLVAQHNQTYSFPAGAPLRLQSSHGMSMTDVYVEQHSALEDPAIVVRAVVEANPLNWQDWITVDSHAAFDDDDKQEGGRRDESTLTVRIQRQLWEWPRNCVRSTLYVSVPQLDSNGTTTPLLQVVAGAGRLQMVDVGRLALTDFGVDMHNGAVLLRNATVQGAMEVSTSNNRIDATDVAAATHLRLSTTNGAVVLKRATAGTRLAAGTTNAALRVADISAPAVTLHTGNAPVTVHGVTASEQLVVSAPNGAIRGTAVIGDELQAHASNAPVSLKVASKERSAGLRHHRISVRSSNA</sequence>
<dbReference type="OrthoDB" id="5570013at2759"/>
<name>A0A9W8HYV7_9FUNG</name>